<dbReference type="Proteomes" id="UP001362999">
    <property type="component" value="Unassembled WGS sequence"/>
</dbReference>
<keyword evidence="3" id="KW-1185">Reference proteome</keyword>
<feature type="region of interest" description="Disordered" evidence="1">
    <location>
        <begin position="130"/>
        <end position="153"/>
    </location>
</feature>
<name>A0AAV9ZLS2_9AGAR</name>
<feature type="compositionally biased region" description="Low complexity" evidence="1">
    <location>
        <begin position="369"/>
        <end position="386"/>
    </location>
</feature>
<protein>
    <submittedName>
        <fullName evidence="2">Uncharacterized protein</fullName>
    </submittedName>
</protein>
<feature type="region of interest" description="Disordered" evidence="1">
    <location>
        <begin position="1"/>
        <end position="24"/>
    </location>
</feature>
<dbReference type="AlphaFoldDB" id="A0AAV9ZLS2"/>
<comment type="caution">
    <text evidence="2">The sequence shown here is derived from an EMBL/GenBank/DDBJ whole genome shotgun (WGS) entry which is preliminary data.</text>
</comment>
<sequence length="417" mass="46394">MSIMRSRLPPFARGEPQRLRDRSSWDSIIDGERPFAEDPLFERTGHRSCRRIAFFGYDDHHVPTGHLLPPHQFRPLSVLSFNNNTDSLPREDETTITMLGGGHVRRRSIGYNPSPCVRVEKWKHAAFQDDEKVPNKARQPSIASTSSSKFGEERMTRARQGLLERQSLEESSLVAEGEDLASFFLQRYSPALLQASTPVLAHRQSRPQARGGYRRVAHQPHALQHDPRMRARGRGHGHRRRYLPAAIRASPSSVFETIQEGRPSPASSIGGYKSSPTARHGTFVVDAGLMDLSAGGAEWQDVLQSAGLDRHRFSLYALQAFSPPKHPDGMQALLQHSVQNYGPLPIEYGPRRVRSRTQSCSSPYPQRQAAPSASPELLSRPSPSEPDNALQAVDVNSSPTVEVHMFPAVLSPKHGNA</sequence>
<reference evidence="2 3" key="1">
    <citation type="journal article" date="2024" name="J Genomics">
        <title>Draft genome sequencing and assembly of Favolaschia claudopus CIRM-BRFM 2984 isolated from oak limbs.</title>
        <authorList>
            <person name="Navarro D."/>
            <person name="Drula E."/>
            <person name="Chaduli D."/>
            <person name="Cazenave R."/>
            <person name="Ahrendt S."/>
            <person name="Wang J."/>
            <person name="Lipzen A."/>
            <person name="Daum C."/>
            <person name="Barry K."/>
            <person name="Grigoriev I.V."/>
            <person name="Favel A."/>
            <person name="Rosso M.N."/>
            <person name="Martin F."/>
        </authorList>
    </citation>
    <scope>NUCLEOTIDE SEQUENCE [LARGE SCALE GENOMIC DNA]</scope>
    <source>
        <strain evidence="2 3">CIRM-BRFM 2984</strain>
    </source>
</reference>
<dbReference type="EMBL" id="JAWWNJ010000132">
    <property type="protein sequence ID" value="KAK6985178.1"/>
    <property type="molecule type" value="Genomic_DNA"/>
</dbReference>
<organism evidence="2 3">
    <name type="scientific">Favolaschia claudopus</name>
    <dbReference type="NCBI Taxonomy" id="2862362"/>
    <lineage>
        <taxon>Eukaryota</taxon>
        <taxon>Fungi</taxon>
        <taxon>Dikarya</taxon>
        <taxon>Basidiomycota</taxon>
        <taxon>Agaricomycotina</taxon>
        <taxon>Agaricomycetes</taxon>
        <taxon>Agaricomycetidae</taxon>
        <taxon>Agaricales</taxon>
        <taxon>Marasmiineae</taxon>
        <taxon>Mycenaceae</taxon>
        <taxon>Favolaschia</taxon>
    </lineage>
</organism>
<evidence type="ECO:0000313" key="2">
    <source>
        <dbReference type="EMBL" id="KAK6985178.1"/>
    </source>
</evidence>
<feature type="compositionally biased region" description="Polar residues" evidence="1">
    <location>
        <begin position="356"/>
        <end position="365"/>
    </location>
</feature>
<proteinExistence type="predicted"/>
<evidence type="ECO:0000256" key="1">
    <source>
        <dbReference type="SAM" id="MobiDB-lite"/>
    </source>
</evidence>
<feature type="compositionally biased region" description="Basic and acidic residues" evidence="1">
    <location>
        <begin position="15"/>
        <end position="24"/>
    </location>
</feature>
<feature type="region of interest" description="Disordered" evidence="1">
    <location>
        <begin position="353"/>
        <end position="397"/>
    </location>
</feature>
<evidence type="ECO:0000313" key="3">
    <source>
        <dbReference type="Proteomes" id="UP001362999"/>
    </source>
</evidence>
<accession>A0AAV9ZLS2</accession>
<gene>
    <name evidence="2" type="ORF">R3P38DRAFT_3291976</name>
</gene>